<keyword evidence="6 12" id="KW-0175">Coiled coil</keyword>
<comment type="subcellular location">
    <subcellularLocation>
        <location evidence="1">Cell projection</location>
        <location evidence="1">Cilium</location>
    </subcellularLocation>
    <subcellularLocation>
        <location evidence="2">Cytoplasm</location>
        <location evidence="2">Cytoskeleton</location>
    </subcellularLocation>
</comment>
<evidence type="ECO:0000256" key="1">
    <source>
        <dbReference type="ARBA" id="ARBA00004138"/>
    </source>
</evidence>
<evidence type="ECO:0000256" key="6">
    <source>
        <dbReference type="ARBA" id="ARBA00023054"/>
    </source>
</evidence>
<dbReference type="Gene3D" id="3.40.850.10">
    <property type="entry name" value="Kinesin motor domain"/>
    <property type="match status" value="1"/>
</dbReference>
<dbReference type="PANTHER" id="PTHR47969">
    <property type="entry name" value="CHROMOSOME-ASSOCIATED KINESIN KIF4A-RELATED"/>
    <property type="match status" value="1"/>
</dbReference>
<dbReference type="PROSITE" id="PS00411">
    <property type="entry name" value="KINESIN_MOTOR_1"/>
    <property type="match status" value="1"/>
</dbReference>
<evidence type="ECO:0000313" key="16">
    <source>
        <dbReference type="Ensembl" id="ENSSLUP00000022859.1"/>
    </source>
</evidence>
<feature type="binding site" evidence="11">
    <location>
        <begin position="95"/>
        <end position="102"/>
    </location>
    <ligand>
        <name>ATP</name>
        <dbReference type="ChEBI" id="CHEBI:30616"/>
    </ligand>
</feature>
<dbReference type="GO" id="GO:0008017">
    <property type="term" value="F:microtubule binding"/>
    <property type="evidence" value="ECO:0007669"/>
    <property type="project" value="InterPro"/>
</dbReference>
<keyword evidence="9" id="KW-0206">Cytoskeleton</keyword>
<dbReference type="Proteomes" id="UP000694568">
    <property type="component" value="Unplaced"/>
</dbReference>
<feature type="region of interest" description="Disordered" evidence="13">
    <location>
        <begin position="726"/>
        <end position="745"/>
    </location>
</feature>
<keyword evidence="14" id="KW-0812">Transmembrane</keyword>
<accession>A0A8C9YC59</accession>
<gene>
    <name evidence="16" type="primary">kif7</name>
</gene>
<feature type="coiled-coil region" evidence="12">
    <location>
        <begin position="987"/>
        <end position="1028"/>
    </location>
</feature>
<keyword evidence="7" id="KW-0969">Cilium</keyword>
<dbReference type="SMART" id="SM00129">
    <property type="entry name" value="KISc"/>
    <property type="match status" value="1"/>
</dbReference>
<keyword evidence="8 11" id="KW-0505">Motor protein</keyword>
<dbReference type="Pfam" id="PF25764">
    <property type="entry name" value="KIF21A_4th"/>
    <property type="match status" value="1"/>
</dbReference>
<dbReference type="GO" id="GO:0051231">
    <property type="term" value="P:spindle elongation"/>
    <property type="evidence" value="ECO:0007669"/>
    <property type="project" value="TreeGrafter"/>
</dbReference>
<name>A0A8C9YC59_SANLU</name>
<keyword evidence="5 11" id="KW-0067">ATP-binding</keyword>
<evidence type="ECO:0000256" key="11">
    <source>
        <dbReference type="PROSITE-ProRule" id="PRU00283"/>
    </source>
</evidence>
<proteinExistence type="inferred from homology"/>
<dbReference type="GeneTree" id="ENSGT00940000159749"/>
<dbReference type="InterPro" id="IPR001752">
    <property type="entry name" value="Kinesin_motor_dom"/>
</dbReference>
<evidence type="ECO:0000256" key="2">
    <source>
        <dbReference type="ARBA" id="ARBA00004245"/>
    </source>
</evidence>
<evidence type="ECO:0000256" key="9">
    <source>
        <dbReference type="ARBA" id="ARBA00023212"/>
    </source>
</evidence>
<feature type="transmembrane region" description="Helical" evidence="14">
    <location>
        <begin position="1116"/>
        <end position="1136"/>
    </location>
</feature>
<feature type="domain" description="Kinesin motor" evidence="15">
    <location>
        <begin position="16"/>
        <end position="347"/>
    </location>
</feature>
<dbReference type="GO" id="GO:0007018">
    <property type="term" value="P:microtubule-based movement"/>
    <property type="evidence" value="ECO:0007669"/>
    <property type="project" value="InterPro"/>
</dbReference>
<dbReference type="Ensembl" id="ENSSLUT00000023612.1">
    <property type="protein sequence ID" value="ENSSLUP00000022859.1"/>
    <property type="gene ID" value="ENSSLUG00000010329.1"/>
</dbReference>
<evidence type="ECO:0000256" key="4">
    <source>
        <dbReference type="ARBA" id="ARBA00022741"/>
    </source>
</evidence>
<dbReference type="SUPFAM" id="SSF52540">
    <property type="entry name" value="P-loop containing nucleoside triphosphate hydrolases"/>
    <property type="match status" value="1"/>
</dbReference>
<reference evidence="16" key="1">
    <citation type="submission" date="2025-08" db="UniProtKB">
        <authorList>
            <consortium name="Ensembl"/>
        </authorList>
    </citation>
    <scope>IDENTIFICATION</scope>
</reference>
<dbReference type="AlphaFoldDB" id="A0A8C9YC59"/>
<keyword evidence="3" id="KW-0963">Cytoplasm</keyword>
<evidence type="ECO:0000256" key="14">
    <source>
        <dbReference type="SAM" id="Phobius"/>
    </source>
</evidence>
<evidence type="ECO:0000256" key="8">
    <source>
        <dbReference type="ARBA" id="ARBA00023175"/>
    </source>
</evidence>
<organism evidence="16 17">
    <name type="scientific">Sander lucioperca</name>
    <name type="common">Pike-perch</name>
    <name type="synonym">Perca lucioperca</name>
    <dbReference type="NCBI Taxonomy" id="283035"/>
    <lineage>
        <taxon>Eukaryota</taxon>
        <taxon>Metazoa</taxon>
        <taxon>Chordata</taxon>
        <taxon>Craniata</taxon>
        <taxon>Vertebrata</taxon>
        <taxon>Euteleostomi</taxon>
        <taxon>Actinopterygii</taxon>
        <taxon>Neopterygii</taxon>
        <taxon>Teleostei</taxon>
        <taxon>Neoteleostei</taxon>
        <taxon>Acanthomorphata</taxon>
        <taxon>Eupercaria</taxon>
        <taxon>Perciformes</taxon>
        <taxon>Percoidei</taxon>
        <taxon>Percidae</taxon>
        <taxon>Luciopercinae</taxon>
        <taxon>Sander</taxon>
    </lineage>
</organism>
<feature type="region of interest" description="Disordered" evidence="13">
    <location>
        <begin position="453"/>
        <end position="477"/>
    </location>
</feature>
<evidence type="ECO:0000313" key="17">
    <source>
        <dbReference type="Proteomes" id="UP000694568"/>
    </source>
</evidence>
<keyword evidence="17" id="KW-1185">Reference proteome</keyword>
<dbReference type="PRINTS" id="PR00380">
    <property type="entry name" value="KINESINHEAVY"/>
</dbReference>
<keyword evidence="10" id="KW-0966">Cell projection</keyword>
<feature type="compositionally biased region" description="Basic and acidic residues" evidence="13">
    <location>
        <begin position="731"/>
        <end position="745"/>
    </location>
</feature>
<keyword evidence="14" id="KW-1133">Transmembrane helix</keyword>
<dbReference type="PANTHER" id="PTHR47969:SF8">
    <property type="entry name" value="KINESIN FAMILY MEMBER 7"/>
    <property type="match status" value="1"/>
</dbReference>
<evidence type="ECO:0000259" key="15">
    <source>
        <dbReference type="PROSITE" id="PS50067"/>
    </source>
</evidence>
<dbReference type="FunFam" id="3.40.850.10:FF:000025">
    <property type="entry name" value="kinesin-like protein KIF27 isoform X1"/>
    <property type="match status" value="1"/>
</dbReference>
<keyword evidence="4 11" id="KW-0547">Nucleotide-binding</keyword>
<evidence type="ECO:0000256" key="13">
    <source>
        <dbReference type="SAM" id="MobiDB-lite"/>
    </source>
</evidence>
<dbReference type="InterPro" id="IPR019821">
    <property type="entry name" value="Kinesin_motor_CS"/>
</dbReference>
<dbReference type="GO" id="GO:0005524">
    <property type="term" value="F:ATP binding"/>
    <property type="evidence" value="ECO:0007669"/>
    <property type="project" value="UniProtKB-UniRule"/>
</dbReference>
<comment type="similarity">
    <text evidence="11">Belongs to the TRAFAC class myosin-kinesin ATPase superfamily. Kinesin family.</text>
</comment>
<dbReference type="InterPro" id="IPR027640">
    <property type="entry name" value="Kinesin-like_fam"/>
</dbReference>
<dbReference type="GO" id="GO:0005929">
    <property type="term" value="C:cilium"/>
    <property type="evidence" value="ECO:0007669"/>
    <property type="project" value="UniProtKB-SubCell"/>
</dbReference>
<protein>
    <submittedName>
        <fullName evidence="16">Kinesin family member 7</fullName>
    </submittedName>
</protein>
<evidence type="ECO:0000256" key="5">
    <source>
        <dbReference type="ARBA" id="ARBA00022840"/>
    </source>
</evidence>
<sequence>MLYTVVEEVFRSFTPVKVLIPHLRPLLPKELLHCHESCITVDSELCRVTLGHDRHFLCDYLFEETRCQEEVYSLSVQPLIDAFFQGFNATVFAYGQTGSGKTYTIGEANIYEEQGIIPRAVADVFKLLDENDLTDFSVRVSYLEVYKEEFKDLLEVETASKDIHIREDKGNIVLCGVKECEVEGLDEVLSLLESGNTARHTGATQMNPNSSRSHTIFTVYMDQRRGSSRLYGTTTNSGPQMLSSKFHFVDLAGSERILKTGNTGERLKESIQINSGLLALGNVIGALGDPKRKGSHIPYRDSKITRILKDSLGGNSKTLMIACISPSSSDFDESLNTLNYATRARNIQNRATVNCKREPDRVEGLEQQIKALRRALENRQRSETRIISHADANRRPRLGEGEISRLQAQSAHYRTCTDTAYRLLWELQTEGALTAEQSLRVKEWLCSVEEERSGLTTASGPDSGIENSSTEDSVALRRGRPSERNQVCLFHTPKEIFKEVLVRTSGTQFTLLESESQTGSTDLCWYLRRIKHEGLNLGCCLEAPYLSSLYHPADLLCIVSNLCVANFSTGETSLRESLKGFEGVSELGLFQAQQKIRELSVTIRMKEELIKELVKTGKDAQALNRQYSHKITALESEAVQARQELQEAQRQLQDLERQEREISTTDKTRAQECRRKIAAAQSKVQVLSQRQRDTARLANLPAQSERRVLELELSVQSMRQQQEQLQKRLRHESQQKRRLESEMQRRTHRVKELEIKNEQQQKILRIKTEEVAAFQRQRRSGSNGSQKIEEQKRWLDEEMERVLDQRKELEDLEGELTKREQILAKKEALLQERSGLETKRLRSSQALSKDLVTLTGRIESLERELSERNGLLRSSSAQDSEQIRQEISNLRQEKDSLLKQRVELDDKLRQGSLLSPEEERTLFQLDEAIEALDAAIEYKNEAITQRQRQLRASASMLSQWEMNLMAKLSYLSASETRALLCKYFDKVVSLREEERKLQLALAELEMQLDEQQRLVQWLENALDRTQLDTDRRLTQQQKEHERSVQLLLQQCREQIDEGLAGRQRQYEGWIHNLSKELNHYKAANLELSNKLREICGSVNQPKENAKGRSIITSKCLLLLIFMIIIIIVFTACSTMASDIHVIKPYFASCQK</sequence>
<dbReference type="GO" id="GO:0003777">
    <property type="term" value="F:microtubule motor activity"/>
    <property type="evidence" value="ECO:0007669"/>
    <property type="project" value="InterPro"/>
</dbReference>
<feature type="compositionally biased region" description="Polar residues" evidence="13">
    <location>
        <begin position="454"/>
        <end position="472"/>
    </location>
</feature>
<keyword evidence="14" id="KW-0472">Membrane</keyword>
<dbReference type="GO" id="GO:0005875">
    <property type="term" value="C:microtubule associated complex"/>
    <property type="evidence" value="ECO:0007669"/>
    <property type="project" value="TreeGrafter"/>
</dbReference>
<dbReference type="InterPro" id="IPR027417">
    <property type="entry name" value="P-loop_NTPase"/>
</dbReference>
<dbReference type="InterPro" id="IPR036961">
    <property type="entry name" value="Kinesin_motor_dom_sf"/>
</dbReference>
<evidence type="ECO:0000256" key="3">
    <source>
        <dbReference type="ARBA" id="ARBA00022490"/>
    </source>
</evidence>
<reference evidence="16" key="2">
    <citation type="submission" date="2025-09" db="UniProtKB">
        <authorList>
            <consortium name="Ensembl"/>
        </authorList>
    </citation>
    <scope>IDENTIFICATION</scope>
</reference>
<evidence type="ECO:0000256" key="7">
    <source>
        <dbReference type="ARBA" id="ARBA00023069"/>
    </source>
</evidence>
<dbReference type="Pfam" id="PF00225">
    <property type="entry name" value="Kinesin"/>
    <property type="match status" value="1"/>
</dbReference>
<evidence type="ECO:0000256" key="12">
    <source>
        <dbReference type="SAM" id="Coils"/>
    </source>
</evidence>
<dbReference type="GO" id="GO:0007052">
    <property type="term" value="P:mitotic spindle organization"/>
    <property type="evidence" value="ECO:0007669"/>
    <property type="project" value="TreeGrafter"/>
</dbReference>
<dbReference type="PROSITE" id="PS50067">
    <property type="entry name" value="KINESIN_MOTOR_2"/>
    <property type="match status" value="1"/>
</dbReference>
<evidence type="ECO:0000256" key="10">
    <source>
        <dbReference type="ARBA" id="ARBA00023273"/>
    </source>
</evidence>